<feature type="transmembrane region" description="Helical" evidence="1">
    <location>
        <begin position="413"/>
        <end position="432"/>
    </location>
</feature>
<sequence>MGGEADEGEPAKRRRTRRGRLAYLALVLVVAVGAVPLVLILTASRTVLNPAFYSQSLNRADAYDRLYTEVLPDPAVGALLAGLPIDGSLITANLRTVLPPATVEAMTDEQITRVVDYLRGQANDVELAVDLAPIFDNVSGLANRYIAGELGSGTTYPVTSVADFTEDVLSAINDIAAGRPPSSLPTIELTAQDTDRVLPLVLDRFAPDARARLEPRLRAQLRAGDVAGALALLGPQLFQGDELATARLRESLHGSTLDLGVRLSDLRDQPAISAIEKLHDVTAALGWLSVGLALLIAGALVAIVVLAGRQGVSRVRAGAGAVVAAGLALGLAGLALRLALPNPLRPLAGPHSPLPAGASAVLVDFSEQAYRTVESDYLRVVGWSLVLGLVVGAGSLLVSLSARWSATGRRRRLATALVLAVPVMVSVTWTAFPGAAAESRRLCESSPSLCERRYDQVAYLATHNAMANSEDRFLGPSQDPTLVHQLDLGVRTLLLDVHHWTPAEQVAAYLATLAPTTRAALEPLTRGAVSRRPGVWLCHDVCQLGALDLTATFGQLRDWMNRNPTEVVTLIIQDNEVPASEIAGAVASAGLAAMVATPPEDPHGRWPTLGAMVDSGRRLVVFTEQQDLPGTFLRGFYRYATDTPFDAKKPADLAGCPRNRGSAGADLLLMNNWITAAAPSRHAALAANAAPALTRRAQRCRTEQGRTPTYIAVDFSTIGSAQAAVDTLNGVPTAAGSPPGR</sequence>
<keyword evidence="1" id="KW-0472">Membrane</keyword>
<keyword evidence="3" id="KW-1185">Reference proteome</keyword>
<organism evidence="2 3">
    <name type="scientific">Frankia umida</name>
    <dbReference type="NCBI Taxonomy" id="573489"/>
    <lineage>
        <taxon>Bacteria</taxon>
        <taxon>Bacillati</taxon>
        <taxon>Actinomycetota</taxon>
        <taxon>Actinomycetes</taxon>
        <taxon>Frankiales</taxon>
        <taxon>Frankiaceae</taxon>
        <taxon>Frankia</taxon>
    </lineage>
</organism>
<dbReference type="PANTHER" id="PTHR13593:SF140">
    <property type="entry name" value="PLC-LIKE PHOSPHODIESTERASE"/>
    <property type="match status" value="1"/>
</dbReference>
<dbReference type="InterPro" id="IPR051057">
    <property type="entry name" value="PI-PLC_domain"/>
</dbReference>
<feature type="transmembrane region" description="Helical" evidence="1">
    <location>
        <begin position="380"/>
        <end position="401"/>
    </location>
</feature>
<dbReference type="EMBL" id="JALKFT010000004">
    <property type="protein sequence ID" value="MCK9875303.1"/>
    <property type="molecule type" value="Genomic_DNA"/>
</dbReference>
<accession>A0ABT0JUS9</accession>
<evidence type="ECO:0000313" key="3">
    <source>
        <dbReference type="Proteomes" id="UP001201873"/>
    </source>
</evidence>
<dbReference type="PANTHER" id="PTHR13593">
    <property type="match status" value="1"/>
</dbReference>
<keyword evidence="1" id="KW-0812">Transmembrane</keyword>
<comment type="caution">
    <text evidence="2">The sequence shown here is derived from an EMBL/GenBank/DDBJ whole genome shotgun (WGS) entry which is preliminary data.</text>
</comment>
<feature type="transmembrane region" description="Helical" evidence="1">
    <location>
        <begin position="319"/>
        <end position="340"/>
    </location>
</feature>
<reference evidence="2 3" key="1">
    <citation type="submission" date="2022-04" db="EMBL/GenBank/DDBJ databases">
        <title>Genome diversity in the genus Frankia.</title>
        <authorList>
            <person name="Carlos-Shanley C."/>
            <person name="Hahn D."/>
        </authorList>
    </citation>
    <scope>NUCLEOTIDE SEQUENCE [LARGE SCALE GENOMIC DNA]</scope>
    <source>
        <strain evidence="2 3">Ag45/Mut15</strain>
    </source>
</reference>
<dbReference type="Pfam" id="PF26146">
    <property type="entry name" value="PI-PLC_X"/>
    <property type="match status" value="1"/>
</dbReference>
<proteinExistence type="predicted"/>
<dbReference type="Proteomes" id="UP001201873">
    <property type="component" value="Unassembled WGS sequence"/>
</dbReference>
<protein>
    <recommendedName>
        <fullName evidence="4">Integral membrane protein</fullName>
    </recommendedName>
</protein>
<evidence type="ECO:0008006" key="4">
    <source>
        <dbReference type="Google" id="ProtNLM"/>
    </source>
</evidence>
<gene>
    <name evidence="2" type="ORF">MXD59_05830</name>
</gene>
<dbReference type="InterPro" id="IPR017946">
    <property type="entry name" value="PLC-like_Pdiesterase_TIM-brl"/>
</dbReference>
<feature type="transmembrane region" description="Helical" evidence="1">
    <location>
        <begin position="21"/>
        <end position="41"/>
    </location>
</feature>
<dbReference type="Gene3D" id="3.20.20.190">
    <property type="entry name" value="Phosphatidylinositol (PI) phosphodiesterase"/>
    <property type="match status" value="1"/>
</dbReference>
<dbReference type="RefSeq" id="WP_248823756.1">
    <property type="nucleotide sequence ID" value="NZ_JALKFT010000004.1"/>
</dbReference>
<evidence type="ECO:0000313" key="2">
    <source>
        <dbReference type="EMBL" id="MCK9875303.1"/>
    </source>
</evidence>
<evidence type="ECO:0000256" key="1">
    <source>
        <dbReference type="SAM" id="Phobius"/>
    </source>
</evidence>
<keyword evidence="1" id="KW-1133">Transmembrane helix</keyword>
<dbReference type="SUPFAM" id="SSF51695">
    <property type="entry name" value="PLC-like phosphodiesterases"/>
    <property type="match status" value="1"/>
</dbReference>
<name>A0ABT0JUS9_9ACTN</name>
<feature type="transmembrane region" description="Helical" evidence="1">
    <location>
        <begin position="284"/>
        <end position="307"/>
    </location>
</feature>